<evidence type="ECO:0000259" key="8">
    <source>
        <dbReference type="PROSITE" id="PS50217"/>
    </source>
</evidence>
<evidence type="ECO:0000256" key="7">
    <source>
        <dbReference type="SAM" id="MobiDB-lite"/>
    </source>
</evidence>
<name>A0A8D8HUV1_CULPI</name>
<evidence type="ECO:0000256" key="4">
    <source>
        <dbReference type="ARBA" id="ARBA00023163"/>
    </source>
</evidence>
<feature type="region of interest" description="Disordered" evidence="7">
    <location>
        <begin position="131"/>
        <end position="167"/>
    </location>
</feature>
<dbReference type="GO" id="GO:0000981">
    <property type="term" value="F:DNA-binding transcription factor activity, RNA polymerase II-specific"/>
    <property type="evidence" value="ECO:0007669"/>
    <property type="project" value="TreeGrafter"/>
</dbReference>
<evidence type="ECO:0000256" key="3">
    <source>
        <dbReference type="ARBA" id="ARBA00023125"/>
    </source>
</evidence>
<reference evidence="9" key="1">
    <citation type="submission" date="2021-05" db="EMBL/GenBank/DDBJ databases">
        <authorList>
            <person name="Alioto T."/>
            <person name="Alioto T."/>
            <person name="Gomez Garrido J."/>
        </authorList>
    </citation>
    <scope>NUCLEOTIDE SEQUENCE</scope>
</reference>
<dbReference type="EMBL" id="HBUE01223984">
    <property type="protein sequence ID" value="CAG6541083.1"/>
    <property type="molecule type" value="Transcribed_RNA"/>
</dbReference>
<dbReference type="PROSITE" id="PS00036">
    <property type="entry name" value="BZIP_BASIC"/>
    <property type="match status" value="1"/>
</dbReference>
<dbReference type="SUPFAM" id="SSF57959">
    <property type="entry name" value="Leucine zipper domain"/>
    <property type="match status" value="1"/>
</dbReference>
<dbReference type="SMART" id="SM00338">
    <property type="entry name" value="BRLZ"/>
    <property type="match status" value="1"/>
</dbReference>
<keyword evidence="4" id="KW-0804">Transcription</keyword>
<dbReference type="InterPro" id="IPR046347">
    <property type="entry name" value="bZIP_sf"/>
</dbReference>
<dbReference type="GO" id="GO:0000977">
    <property type="term" value="F:RNA polymerase II transcription regulatory region sequence-specific DNA binding"/>
    <property type="evidence" value="ECO:0007669"/>
    <property type="project" value="TreeGrafter"/>
</dbReference>
<evidence type="ECO:0000313" key="9">
    <source>
        <dbReference type="EMBL" id="CAG6541083.1"/>
    </source>
</evidence>
<feature type="region of interest" description="Disordered" evidence="7">
    <location>
        <begin position="69"/>
        <end position="104"/>
    </location>
</feature>
<dbReference type="GO" id="GO:0005634">
    <property type="term" value="C:nucleus"/>
    <property type="evidence" value="ECO:0007669"/>
    <property type="project" value="TreeGrafter"/>
</dbReference>
<dbReference type="InterPro" id="IPR004827">
    <property type="entry name" value="bZIP"/>
</dbReference>
<dbReference type="Pfam" id="PF07716">
    <property type="entry name" value="bZIP_2"/>
    <property type="match status" value="1"/>
</dbReference>
<keyword evidence="5" id="KW-0539">Nucleus</keyword>
<proteinExistence type="predicted"/>
<evidence type="ECO:0000256" key="6">
    <source>
        <dbReference type="ARBA" id="ARBA00040165"/>
    </source>
</evidence>
<feature type="region of interest" description="Disordered" evidence="7">
    <location>
        <begin position="25"/>
        <end position="44"/>
    </location>
</feature>
<dbReference type="AlphaFoldDB" id="A0A8D8HUV1"/>
<evidence type="ECO:0000256" key="5">
    <source>
        <dbReference type="ARBA" id="ARBA00023242"/>
    </source>
</evidence>
<evidence type="ECO:0000256" key="2">
    <source>
        <dbReference type="ARBA" id="ARBA00023015"/>
    </source>
</evidence>
<dbReference type="InterPro" id="IPR052470">
    <property type="entry name" value="ER_Stress-Reg_TF"/>
</dbReference>
<evidence type="ECO:0000256" key="1">
    <source>
        <dbReference type="ARBA" id="ARBA00022843"/>
    </source>
</evidence>
<dbReference type="CDD" id="cd14691">
    <property type="entry name" value="bZIP_XBP1"/>
    <property type="match status" value="1"/>
</dbReference>
<dbReference type="PANTHER" id="PTHR46542">
    <property type="entry name" value="X-BOX BINDING PROTEIN 1"/>
    <property type="match status" value="1"/>
</dbReference>
<feature type="region of interest" description="Disordered" evidence="7">
    <location>
        <begin position="403"/>
        <end position="423"/>
    </location>
</feature>
<feature type="compositionally biased region" description="Low complexity" evidence="7">
    <location>
        <begin position="137"/>
        <end position="147"/>
    </location>
</feature>
<feature type="domain" description="BZIP" evidence="8">
    <location>
        <begin position="60"/>
        <end position="123"/>
    </location>
</feature>
<dbReference type="Gene3D" id="1.20.5.170">
    <property type="match status" value="1"/>
</dbReference>
<keyword evidence="3" id="KW-0238">DNA-binding</keyword>
<organism evidence="9">
    <name type="scientific">Culex pipiens</name>
    <name type="common">House mosquito</name>
    <dbReference type="NCBI Taxonomy" id="7175"/>
    <lineage>
        <taxon>Eukaryota</taxon>
        <taxon>Metazoa</taxon>
        <taxon>Ecdysozoa</taxon>
        <taxon>Arthropoda</taxon>
        <taxon>Hexapoda</taxon>
        <taxon>Insecta</taxon>
        <taxon>Pterygota</taxon>
        <taxon>Neoptera</taxon>
        <taxon>Endopterygota</taxon>
        <taxon>Diptera</taxon>
        <taxon>Nematocera</taxon>
        <taxon>Culicoidea</taxon>
        <taxon>Culicidae</taxon>
        <taxon>Culicinae</taxon>
        <taxon>Culicini</taxon>
        <taxon>Culex</taxon>
        <taxon>Culex</taxon>
    </lineage>
</organism>
<dbReference type="EMBL" id="HBUE01330657">
    <property type="protein sequence ID" value="CAG6593160.1"/>
    <property type="molecule type" value="Transcribed_RNA"/>
</dbReference>
<dbReference type="PROSITE" id="PS50217">
    <property type="entry name" value="BZIP"/>
    <property type="match status" value="1"/>
</dbReference>
<keyword evidence="2" id="KW-0805">Transcription regulation</keyword>
<feature type="compositionally biased region" description="Polar residues" evidence="7">
    <location>
        <begin position="93"/>
        <end position="104"/>
    </location>
</feature>
<dbReference type="PANTHER" id="PTHR46542:SF1">
    <property type="entry name" value="X-BOX BINDING PROTEIN 1"/>
    <property type="match status" value="1"/>
</dbReference>
<keyword evidence="1" id="KW-0832">Ubl conjugation</keyword>
<dbReference type="EMBL" id="HBUE01330654">
    <property type="protein sequence ID" value="CAG6593154.1"/>
    <property type="molecule type" value="Transcribed_RNA"/>
</dbReference>
<dbReference type="EMBL" id="HBUE01223987">
    <property type="protein sequence ID" value="CAG6541089.1"/>
    <property type="molecule type" value="Transcribed_RNA"/>
</dbReference>
<sequence>MSAPIVITVPTKYVPINLAPAGITIKTESLPDEGEDSSSSSMEEFLVRGKKRRLDHLTWEEKLQRKKLKNRVAAQTSRDRKKAKMEDMEKTIQEQSDQISELQSKCDSLAQEKDAIYGKYLDLEGRFEELKRRLDEQQQQQQQQQQQISTPTAIKSEPSPDLASGSVGCVSTLLGSAAGITFNGSTNDAAPVPAEDDGRKGGGFVEDNCALPALQDMLEDFDVSKLEELAESLLADVTSELEEPDRRSCPADAQDASAGIGMPGPVVGTPPEQLESGQETNQGSSIILTTHNYSKSPFHVERTHLSLQAESTVLQQSVVNPDTVYGTYDNENNCITIILDNDDGGDDARTGKTLEEEIICEESDEEMLVQEPEFQIKIEPMQQLLSPIPSIVSTSSYSSVKNEDALDTMKNPPTPRSLISDGGYESIGSPDYSMGTLDEFWNLDLFPILN</sequence>
<accession>A0A8D8HUV1</accession>
<feature type="region of interest" description="Disordered" evidence="7">
    <location>
        <begin position="238"/>
        <end position="265"/>
    </location>
</feature>
<protein>
    <recommendedName>
        <fullName evidence="6">X-box-binding protein 1</fullName>
    </recommendedName>
</protein>